<dbReference type="RefSeq" id="WP_159793153.1">
    <property type="nucleotide sequence ID" value="NZ_WTYM01000032.1"/>
</dbReference>
<dbReference type="Proteomes" id="UP000433652">
    <property type="component" value="Unassembled WGS sequence"/>
</dbReference>
<comment type="caution">
    <text evidence="3">The sequence shown here is derived from an EMBL/GenBank/DDBJ whole genome shotgun (WGS) entry which is preliminary data.</text>
</comment>
<proteinExistence type="predicted"/>
<protein>
    <submittedName>
        <fullName evidence="3">Porin family protein</fullName>
    </submittedName>
</protein>
<dbReference type="AlphaFoldDB" id="A0A6I4SW89"/>
<feature type="region of interest" description="Disordered" evidence="1">
    <location>
        <begin position="91"/>
        <end position="127"/>
    </location>
</feature>
<feature type="signal peptide" evidence="2">
    <location>
        <begin position="1"/>
        <end position="23"/>
    </location>
</feature>
<dbReference type="EMBL" id="WTYM01000032">
    <property type="protein sequence ID" value="MXO59056.1"/>
    <property type="molecule type" value="Genomic_DNA"/>
</dbReference>
<feature type="region of interest" description="Disordered" evidence="1">
    <location>
        <begin position="24"/>
        <end position="69"/>
    </location>
</feature>
<evidence type="ECO:0000313" key="4">
    <source>
        <dbReference type="Proteomes" id="UP000433652"/>
    </source>
</evidence>
<gene>
    <name evidence="3" type="ORF">GRI89_05825</name>
</gene>
<sequence length="400" mass="42546">MNGAAIIAILGLPLLACALPAHASETTDTPVPAEIRIYGPVDPEPDQANKAGDREGPQPANPPSPPVAQLSRAYVQSSLVYALPPSTTKATYSYGPADPQPARLPPPGEDAAQSAAGSSPEEPEDDGPLFPIWGKQARERGIVLLPAFGMAGLVVDNRQTLTGENLAIALAKGGTIASDANLADLPFVVPTKLKSHTTNYQFKADLWVFPFLDVFATIGKTRGKMDIAVDIDLDAFVPFPFCRPAKPCGIINLPFEADVNNTTFTGGAIAAYGSDHWFISASAAKTIAVAKKDRSDIQTTDLGVRGGPRFNLGGDVVLSAYVGADYFDFKTRVTGQLVTGPLFDDGDPLAMKYELDLRASKPWAAIMGGNLQFGRHWTMQGEYNLGQGSNRFTVSLTFRP</sequence>
<feature type="chain" id="PRO_5026305031" evidence="2">
    <location>
        <begin position="24"/>
        <end position="400"/>
    </location>
</feature>
<evidence type="ECO:0000256" key="1">
    <source>
        <dbReference type="SAM" id="MobiDB-lite"/>
    </source>
</evidence>
<reference evidence="3 4" key="1">
    <citation type="submission" date="2019-12" db="EMBL/GenBank/DDBJ databases">
        <title>Genomic-based taxomic classification of the family Erythrobacteraceae.</title>
        <authorList>
            <person name="Xu L."/>
        </authorList>
    </citation>
    <scope>NUCLEOTIDE SEQUENCE [LARGE SCALE GENOMIC DNA]</scope>
    <source>
        <strain evidence="3 4">MCCC 1K01500</strain>
    </source>
</reference>
<evidence type="ECO:0000256" key="2">
    <source>
        <dbReference type="SAM" id="SignalP"/>
    </source>
</evidence>
<accession>A0A6I4SW89</accession>
<keyword evidence="4" id="KW-1185">Reference proteome</keyword>
<evidence type="ECO:0000313" key="3">
    <source>
        <dbReference type="EMBL" id="MXO59056.1"/>
    </source>
</evidence>
<dbReference type="OrthoDB" id="7593840at2"/>
<keyword evidence="2" id="KW-0732">Signal</keyword>
<name>A0A6I4SW89_9SPHN</name>
<feature type="compositionally biased region" description="Pro residues" evidence="1">
    <location>
        <begin position="98"/>
        <end position="108"/>
    </location>
</feature>
<organism evidence="3 4">
    <name type="scientific">Croceibacterium salegens</name>
    <dbReference type="NCBI Taxonomy" id="1737568"/>
    <lineage>
        <taxon>Bacteria</taxon>
        <taxon>Pseudomonadati</taxon>
        <taxon>Pseudomonadota</taxon>
        <taxon>Alphaproteobacteria</taxon>
        <taxon>Sphingomonadales</taxon>
        <taxon>Erythrobacteraceae</taxon>
        <taxon>Croceibacterium</taxon>
    </lineage>
</organism>